<keyword evidence="3" id="KW-1185">Reference proteome</keyword>
<protein>
    <submittedName>
        <fullName evidence="2">Uncharacterized protein</fullName>
    </submittedName>
</protein>
<dbReference type="EMBL" id="JAZAVK010000108">
    <property type="protein sequence ID" value="KAK7422454.1"/>
    <property type="molecule type" value="Genomic_DNA"/>
</dbReference>
<organism evidence="2 3">
    <name type="scientific">Neonectria magnoliae</name>
    <dbReference type="NCBI Taxonomy" id="2732573"/>
    <lineage>
        <taxon>Eukaryota</taxon>
        <taxon>Fungi</taxon>
        <taxon>Dikarya</taxon>
        <taxon>Ascomycota</taxon>
        <taxon>Pezizomycotina</taxon>
        <taxon>Sordariomycetes</taxon>
        <taxon>Hypocreomycetidae</taxon>
        <taxon>Hypocreales</taxon>
        <taxon>Nectriaceae</taxon>
        <taxon>Neonectria</taxon>
    </lineage>
</organism>
<sequence length="209" mass="23200">MEYLPSQQMDFDPHRTDFFLPDHQMGFHSPQKMDFALQAQQMNLHRTRPNIHQDCDTAFTGWCGTSTQSESDFLRRAMDTMAIDEDPITTPEATDAMEIDHVTAPRITNDGQVTQTFDTSEKAMMVDTVSNGAGPTDDAALEQKLPTEATVAQTIFTEPSTITGETTASDEESSKSHSATGLLLLRMLQLRMRLQPPINPQPARNIPSG</sequence>
<gene>
    <name evidence="2" type="ORF">QQZ08_009506</name>
</gene>
<accession>A0ABR1HMV4</accession>
<evidence type="ECO:0000256" key="1">
    <source>
        <dbReference type="SAM" id="MobiDB-lite"/>
    </source>
</evidence>
<proteinExistence type="predicted"/>
<name>A0ABR1HMV4_9HYPO</name>
<dbReference type="Proteomes" id="UP001498421">
    <property type="component" value="Unassembled WGS sequence"/>
</dbReference>
<reference evidence="2 3" key="1">
    <citation type="journal article" date="2025" name="Microbiol. Resour. Announc.">
        <title>Draft genome sequences for Neonectria magnoliae and Neonectria punicea, canker pathogens of Liriodendron tulipifera and Acer saccharum in West Virginia.</title>
        <authorList>
            <person name="Petronek H.M."/>
            <person name="Kasson M.T."/>
            <person name="Metheny A.M."/>
            <person name="Stauder C.M."/>
            <person name="Lovett B."/>
            <person name="Lynch S.C."/>
            <person name="Garnas J.R."/>
            <person name="Kasson L.R."/>
            <person name="Stajich J.E."/>
        </authorList>
    </citation>
    <scope>NUCLEOTIDE SEQUENCE [LARGE SCALE GENOMIC DNA]</scope>
    <source>
        <strain evidence="2 3">NRRL 64651</strain>
    </source>
</reference>
<evidence type="ECO:0000313" key="3">
    <source>
        <dbReference type="Proteomes" id="UP001498421"/>
    </source>
</evidence>
<evidence type="ECO:0000313" key="2">
    <source>
        <dbReference type="EMBL" id="KAK7422454.1"/>
    </source>
</evidence>
<feature type="compositionally biased region" description="Polar residues" evidence="1">
    <location>
        <begin position="158"/>
        <end position="167"/>
    </location>
</feature>
<feature type="region of interest" description="Disordered" evidence="1">
    <location>
        <begin position="158"/>
        <end position="178"/>
    </location>
</feature>
<comment type="caution">
    <text evidence="2">The sequence shown here is derived from an EMBL/GenBank/DDBJ whole genome shotgun (WGS) entry which is preliminary data.</text>
</comment>